<evidence type="ECO:0000313" key="2">
    <source>
        <dbReference type="EMBL" id="KHG11666.1"/>
    </source>
</evidence>
<protein>
    <submittedName>
        <fullName evidence="2">Uncharacterized protein</fullName>
    </submittedName>
</protein>
<proteinExistence type="predicted"/>
<reference evidence="3" key="1">
    <citation type="submission" date="2014-09" db="EMBL/GenBank/DDBJ databases">
        <authorList>
            <person name="Mudge J."/>
            <person name="Ramaraj T."/>
            <person name="Lindquist I.E."/>
            <person name="Bharti A.K."/>
            <person name="Sundararajan A."/>
            <person name="Cameron C.T."/>
            <person name="Woodward J.E."/>
            <person name="May G.D."/>
            <person name="Brubaker C."/>
            <person name="Broadhvest J."/>
            <person name="Wilkins T.A."/>
        </authorList>
    </citation>
    <scope>NUCLEOTIDE SEQUENCE</scope>
    <source>
        <strain evidence="3">cv. AKA8401</strain>
    </source>
</reference>
<dbReference type="EMBL" id="KN396279">
    <property type="protein sequence ID" value="KHG11666.1"/>
    <property type="molecule type" value="Genomic_DNA"/>
</dbReference>
<keyword evidence="3" id="KW-1185">Reference proteome</keyword>
<sequence length="46" mass="5260">MINMNLLDVSNFVPIFTLILSVSFAQLWTSHHCKLSKVGEAAYSFW</sequence>
<gene>
    <name evidence="2" type="ORF">F383_10133</name>
</gene>
<organism evidence="2 3">
    <name type="scientific">Gossypium arboreum</name>
    <name type="common">Tree cotton</name>
    <name type="synonym">Gossypium nanking</name>
    <dbReference type="NCBI Taxonomy" id="29729"/>
    <lineage>
        <taxon>Eukaryota</taxon>
        <taxon>Viridiplantae</taxon>
        <taxon>Streptophyta</taxon>
        <taxon>Embryophyta</taxon>
        <taxon>Tracheophyta</taxon>
        <taxon>Spermatophyta</taxon>
        <taxon>Magnoliopsida</taxon>
        <taxon>eudicotyledons</taxon>
        <taxon>Gunneridae</taxon>
        <taxon>Pentapetalae</taxon>
        <taxon>rosids</taxon>
        <taxon>malvids</taxon>
        <taxon>Malvales</taxon>
        <taxon>Malvaceae</taxon>
        <taxon>Malvoideae</taxon>
        <taxon>Gossypium</taxon>
    </lineage>
</organism>
<keyword evidence="1" id="KW-0472">Membrane</keyword>
<dbReference type="Proteomes" id="UP000032142">
    <property type="component" value="Unassembled WGS sequence"/>
</dbReference>
<feature type="transmembrane region" description="Helical" evidence="1">
    <location>
        <begin position="12"/>
        <end position="29"/>
    </location>
</feature>
<accession>A0A0B0NKP3</accession>
<dbReference type="AlphaFoldDB" id="A0A0B0NKP3"/>
<evidence type="ECO:0000313" key="3">
    <source>
        <dbReference type="Proteomes" id="UP000032142"/>
    </source>
</evidence>
<name>A0A0B0NKP3_GOSAR</name>
<keyword evidence="1" id="KW-0812">Transmembrane</keyword>
<evidence type="ECO:0000256" key="1">
    <source>
        <dbReference type="SAM" id="Phobius"/>
    </source>
</evidence>
<keyword evidence="1" id="KW-1133">Transmembrane helix</keyword>